<dbReference type="OrthoDB" id="2991206at2759"/>
<organism evidence="2 3">
    <name type="scientific">Schizophyllum amplum</name>
    <dbReference type="NCBI Taxonomy" id="97359"/>
    <lineage>
        <taxon>Eukaryota</taxon>
        <taxon>Fungi</taxon>
        <taxon>Dikarya</taxon>
        <taxon>Basidiomycota</taxon>
        <taxon>Agaricomycotina</taxon>
        <taxon>Agaricomycetes</taxon>
        <taxon>Agaricomycetidae</taxon>
        <taxon>Agaricales</taxon>
        <taxon>Schizophyllaceae</taxon>
        <taxon>Schizophyllum</taxon>
    </lineage>
</organism>
<evidence type="ECO:0000256" key="1">
    <source>
        <dbReference type="SAM" id="MobiDB-lite"/>
    </source>
</evidence>
<evidence type="ECO:0000313" key="2">
    <source>
        <dbReference type="EMBL" id="TRM69562.1"/>
    </source>
</evidence>
<dbReference type="Proteomes" id="UP000320762">
    <property type="component" value="Unassembled WGS sequence"/>
</dbReference>
<reference evidence="2 3" key="1">
    <citation type="journal article" date="2019" name="New Phytol.">
        <title>Comparative genomics reveals unique wood-decay strategies and fruiting body development in the Schizophyllaceae.</title>
        <authorList>
            <person name="Almasi E."/>
            <person name="Sahu N."/>
            <person name="Krizsan K."/>
            <person name="Balint B."/>
            <person name="Kovacs G.M."/>
            <person name="Kiss B."/>
            <person name="Cseklye J."/>
            <person name="Drula E."/>
            <person name="Henrissat B."/>
            <person name="Nagy I."/>
            <person name="Chovatia M."/>
            <person name="Adam C."/>
            <person name="LaButti K."/>
            <person name="Lipzen A."/>
            <person name="Riley R."/>
            <person name="Grigoriev I.V."/>
            <person name="Nagy L.G."/>
        </authorList>
    </citation>
    <scope>NUCLEOTIDE SEQUENCE [LARGE SCALE GENOMIC DNA]</scope>
    <source>
        <strain evidence="2 3">NL-1724</strain>
    </source>
</reference>
<protein>
    <recommendedName>
        <fullName evidence="4">Adhesin domain-containing protein</fullName>
    </recommendedName>
</protein>
<keyword evidence="3" id="KW-1185">Reference proteome</keyword>
<proteinExistence type="predicted"/>
<sequence length="448" mass="49096">MSAPAKRGTRFGFTFFGAVGAVMAALKLKEHLDQSDRQVPSDEEGGQVRLGRTDTYRDDPDDSASEALLDTELARPQRKRAGCCVCCGLNCGLFWKAVGIILLLWMVYGTFKLAIWAFTPTVTGLEDMPAFGTALGCLAAPYFYNSSEVVKFAVPMGVNADHAFDVRGDAVGTITLDKGAADATEIVYELSLRTDNAELLDFVSVRVPKLDVNDDRVLINTPTLATDDDCARFDVTIRIPPTLRKLHAASHSTAHVQFARGAEVRLDSLFVTLFGMDSRNIIRSNVALQADAMSLEVYRGWIVGDVAVVDKTDLSTQRGDGVLHIDAHPVARGVTPAFLSTTTGAGRTDVSWVTSRAFEQRPIRATHMSSRSGDVRLTYRDAEFEGVVQLDSKSYSASRLQRIENPQMEEGAGEGDMPSDARWTHFVGSRDKRDRMYVQSAGWTGVYF</sequence>
<accession>A0A550CXN8</accession>
<dbReference type="EMBL" id="VDMD01000001">
    <property type="protein sequence ID" value="TRM69562.1"/>
    <property type="molecule type" value="Genomic_DNA"/>
</dbReference>
<feature type="region of interest" description="Disordered" evidence="1">
    <location>
        <begin position="34"/>
        <end position="62"/>
    </location>
</feature>
<gene>
    <name evidence="2" type="ORF">BD626DRAFT_392104</name>
</gene>
<evidence type="ECO:0008006" key="4">
    <source>
        <dbReference type="Google" id="ProtNLM"/>
    </source>
</evidence>
<dbReference type="AlphaFoldDB" id="A0A550CXN8"/>
<evidence type="ECO:0000313" key="3">
    <source>
        <dbReference type="Proteomes" id="UP000320762"/>
    </source>
</evidence>
<comment type="caution">
    <text evidence="2">The sequence shown here is derived from an EMBL/GenBank/DDBJ whole genome shotgun (WGS) entry which is preliminary data.</text>
</comment>
<name>A0A550CXN8_9AGAR</name>